<organism evidence="1 2">
    <name type="scientific">Desulfoluna butyratoxydans</name>
    <dbReference type="NCBI Taxonomy" id="231438"/>
    <lineage>
        <taxon>Bacteria</taxon>
        <taxon>Pseudomonadati</taxon>
        <taxon>Thermodesulfobacteriota</taxon>
        <taxon>Desulfobacteria</taxon>
        <taxon>Desulfobacterales</taxon>
        <taxon>Desulfolunaceae</taxon>
        <taxon>Desulfoluna</taxon>
    </lineage>
</organism>
<reference evidence="1 2" key="1">
    <citation type="submission" date="2019-03" db="EMBL/GenBank/DDBJ databases">
        <authorList>
            <person name="Nijsse B."/>
        </authorList>
    </citation>
    <scope>NUCLEOTIDE SEQUENCE [LARGE SCALE GENOMIC DNA]</scope>
    <source>
        <strain evidence="1">Desulfoluna butyratoxydans MSL71</strain>
    </source>
</reference>
<keyword evidence="2" id="KW-1185">Reference proteome</keyword>
<sequence length="29" mass="3321">MRKHNKLSRCFRYSGFATLAAEGMLFPST</sequence>
<evidence type="ECO:0000313" key="2">
    <source>
        <dbReference type="Proteomes" id="UP000507962"/>
    </source>
</evidence>
<name>A0A4U8YMK5_9BACT</name>
<dbReference type="Proteomes" id="UP000507962">
    <property type="component" value="Unassembled WGS sequence"/>
</dbReference>
<dbReference type="EMBL" id="CAADHO010000001">
    <property type="protein sequence ID" value="VFQ42433.1"/>
    <property type="molecule type" value="Genomic_DNA"/>
</dbReference>
<protein>
    <submittedName>
        <fullName evidence="1">Uncharacterized protein</fullName>
    </submittedName>
</protein>
<dbReference type="AlphaFoldDB" id="A0A4U8YMK5"/>
<gene>
    <name evidence="1" type="ORF">MSL71_510</name>
</gene>
<evidence type="ECO:0000313" key="1">
    <source>
        <dbReference type="EMBL" id="VFQ42433.1"/>
    </source>
</evidence>
<accession>A0A4U8YMK5</accession>
<proteinExistence type="predicted"/>